<proteinExistence type="inferred from homology"/>
<feature type="chain" id="PRO_5012069468" evidence="7">
    <location>
        <begin position="24"/>
        <end position="308"/>
    </location>
</feature>
<dbReference type="PROSITE" id="PS00135">
    <property type="entry name" value="TRYPSIN_SER"/>
    <property type="match status" value="1"/>
</dbReference>
<evidence type="ECO:0000256" key="3">
    <source>
        <dbReference type="ARBA" id="ARBA00022801"/>
    </source>
</evidence>
<dbReference type="InterPro" id="IPR001254">
    <property type="entry name" value="Trypsin_dom"/>
</dbReference>
<evidence type="ECO:0000256" key="6">
    <source>
        <dbReference type="RuleBase" id="RU363034"/>
    </source>
</evidence>
<sequence>MWLQTQGVLGFLSLLQYFTSTYSLPADLESRIVNGTVVTWDNPRWQVSLRQKTRDGKETYHLCGGSLISPNQVLTASHCMYDYAYLKYRNPKKMIVSVGSLHISKQIDALNFTISEVYTAPGFDPDTFKDDVAVLVLNQSIPENYTRAMEIELNEDPQIPIGTKCTVTGWGVTENRTFSANLRIVEVPIVNHTICAQNYKGKWQIMDGMLCAGYLDLGERDACNGDSGGPLVCDNKVAGIVSFGEQCAKAKYPGVYTNVAKYVKWIRNPTTSPKGNDGGKNSASVGYSESSIFVIIPWLSFILKIAMN</sequence>
<evidence type="ECO:0000256" key="5">
    <source>
        <dbReference type="ARBA" id="ARBA00023157"/>
    </source>
</evidence>
<keyword evidence="2 6" id="KW-0645">Protease</keyword>
<protein>
    <submittedName>
        <fullName evidence="9">Putative trypsin-like serine protease</fullName>
    </submittedName>
</protein>
<dbReference type="InterPro" id="IPR018114">
    <property type="entry name" value="TRYPSIN_HIS"/>
</dbReference>
<comment type="similarity">
    <text evidence="1">Belongs to the peptidase S1 family.</text>
</comment>
<keyword evidence="7" id="KW-0732">Signal</keyword>
<dbReference type="PANTHER" id="PTHR24276:SF98">
    <property type="entry name" value="FI18310P1-RELATED"/>
    <property type="match status" value="1"/>
</dbReference>
<accession>A0A1L8E6L7</accession>
<evidence type="ECO:0000256" key="4">
    <source>
        <dbReference type="ARBA" id="ARBA00022825"/>
    </source>
</evidence>
<dbReference type="InterPro" id="IPR009003">
    <property type="entry name" value="Peptidase_S1_PA"/>
</dbReference>
<dbReference type="EMBL" id="GFDG01004473">
    <property type="protein sequence ID" value="JAV14326.1"/>
    <property type="molecule type" value="Transcribed_RNA"/>
</dbReference>
<organism evidence="9">
    <name type="scientific">Haematobia irritans</name>
    <name type="common">Horn fly</name>
    <name type="synonym">Conops irritans</name>
    <dbReference type="NCBI Taxonomy" id="7368"/>
    <lineage>
        <taxon>Eukaryota</taxon>
        <taxon>Metazoa</taxon>
        <taxon>Ecdysozoa</taxon>
        <taxon>Arthropoda</taxon>
        <taxon>Hexapoda</taxon>
        <taxon>Insecta</taxon>
        <taxon>Pterygota</taxon>
        <taxon>Neoptera</taxon>
        <taxon>Endopterygota</taxon>
        <taxon>Diptera</taxon>
        <taxon>Brachycera</taxon>
        <taxon>Muscomorpha</taxon>
        <taxon>Muscoidea</taxon>
        <taxon>Muscidae</taxon>
        <taxon>Haematobia</taxon>
    </lineage>
</organism>
<evidence type="ECO:0000259" key="8">
    <source>
        <dbReference type="PROSITE" id="PS50240"/>
    </source>
</evidence>
<dbReference type="InterPro" id="IPR001314">
    <property type="entry name" value="Peptidase_S1A"/>
</dbReference>
<dbReference type="AlphaFoldDB" id="A0A1L8E6L7"/>
<dbReference type="FunFam" id="2.40.10.10:FF:000034">
    <property type="entry name" value="Eupolytin"/>
    <property type="match status" value="1"/>
</dbReference>
<dbReference type="GO" id="GO:0004252">
    <property type="term" value="F:serine-type endopeptidase activity"/>
    <property type="evidence" value="ECO:0007669"/>
    <property type="project" value="InterPro"/>
</dbReference>
<dbReference type="SUPFAM" id="SSF50494">
    <property type="entry name" value="Trypsin-like serine proteases"/>
    <property type="match status" value="1"/>
</dbReference>
<keyword evidence="4 6" id="KW-0720">Serine protease</keyword>
<dbReference type="PANTHER" id="PTHR24276">
    <property type="entry name" value="POLYSERASE-RELATED"/>
    <property type="match status" value="1"/>
</dbReference>
<dbReference type="GO" id="GO:0006508">
    <property type="term" value="P:proteolysis"/>
    <property type="evidence" value="ECO:0007669"/>
    <property type="project" value="UniProtKB-KW"/>
</dbReference>
<dbReference type="InterPro" id="IPR033116">
    <property type="entry name" value="TRYPSIN_SER"/>
</dbReference>
<evidence type="ECO:0000313" key="9">
    <source>
        <dbReference type="EMBL" id="JAV14326.1"/>
    </source>
</evidence>
<reference evidence="9" key="1">
    <citation type="submission" date="2017-01" db="EMBL/GenBank/DDBJ databases">
        <title>An insight into the sialome and mialome of the horn fly, Haematobia irritans.</title>
        <authorList>
            <person name="Breijo M."/>
            <person name="Boiani M."/>
            <person name="Ures X."/>
            <person name="Rocha S."/>
            <person name="Sequeira M."/>
            <person name="Ribeiro J.M."/>
        </authorList>
    </citation>
    <scope>NUCLEOTIDE SEQUENCE</scope>
</reference>
<dbReference type="SMART" id="SM00020">
    <property type="entry name" value="Tryp_SPc"/>
    <property type="match status" value="1"/>
</dbReference>
<dbReference type="CDD" id="cd00190">
    <property type="entry name" value="Tryp_SPc"/>
    <property type="match status" value="1"/>
</dbReference>
<evidence type="ECO:0000256" key="7">
    <source>
        <dbReference type="SAM" id="SignalP"/>
    </source>
</evidence>
<keyword evidence="5" id="KW-1015">Disulfide bond</keyword>
<dbReference type="PROSITE" id="PS50240">
    <property type="entry name" value="TRYPSIN_DOM"/>
    <property type="match status" value="1"/>
</dbReference>
<name>A0A1L8E6L7_HAEIR</name>
<dbReference type="PRINTS" id="PR00722">
    <property type="entry name" value="CHYMOTRYPSIN"/>
</dbReference>
<dbReference type="InterPro" id="IPR050430">
    <property type="entry name" value="Peptidase_S1"/>
</dbReference>
<feature type="signal peptide" evidence="7">
    <location>
        <begin position="1"/>
        <end position="23"/>
    </location>
</feature>
<evidence type="ECO:0000256" key="2">
    <source>
        <dbReference type="ARBA" id="ARBA00022670"/>
    </source>
</evidence>
<dbReference type="Gene3D" id="2.40.10.10">
    <property type="entry name" value="Trypsin-like serine proteases"/>
    <property type="match status" value="1"/>
</dbReference>
<evidence type="ECO:0000256" key="1">
    <source>
        <dbReference type="ARBA" id="ARBA00007664"/>
    </source>
</evidence>
<dbReference type="PROSITE" id="PS00134">
    <property type="entry name" value="TRYPSIN_HIS"/>
    <property type="match status" value="1"/>
</dbReference>
<dbReference type="Pfam" id="PF00089">
    <property type="entry name" value="Trypsin"/>
    <property type="match status" value="1"/>
</dbReference>
<dbReference type="InterPro" id="IPR043504">
    <property type="entry name" value="Peptidase_S1_PA_chymotrypsin"/>
</dbReference>
<feature type="domain" description="Peptidase S1" evidence="8">
    <location>
        <begin position="32"/>
        <end position="271"/>
    </location>
</feature>
<keyword evidence="3 6" id="KW-0378">Hydrolase</keyword>